<dbReference type="Pfam" id="PF00158">
    <property type="entry name" value="Sigma54_activat"/>
    <property type="match status" value="1"/>
</dbReference>
<dbReference type="Pfam" id="PF02954">
    <property type="entry name" value="HTH_8"/>
    <property type="match status" value="1"/>
</dbReference>
<evidence type="ECO:0000256" key="8">
    <source>
        <dbReference type="ARBA" id="ARBA00023125"/>
    </source>
</evidence>
<dbReference type="PROSITE" id="PS00675">
    <property type="entry name" value="SIGMA54_INTERACT_1"/>
    <property type="match status" value="1"/>
</dbReference>
<dbReference type="InterPro" id="IPR011006">
    <property type="entry name" value="CheY-like_superfamily"/>
</dbReference>
<dbReference type="InterPro" id="IPR002078">
    <property type="entry name" value="Sigma_54_int"/>
</dbReference>
<dbReference type="CDD" id="cd00009">
    <property type="entry name" value="AAA"/>
    <property type="match status" value="1"/>
</dbReference>
<dbReference type="GO" id="GO:0000160">
    <property type="term" value="P:phosphorelay signal transduction system"/>
    <property type="evidence" value="ECO:0007669"/>
    <property type="project" value="UniProtKB-KW"/>
</dbReference>
<evidence type="ECO:0000256" key="5">
    <source>
        <dbReference type="ARBA" id="ARBA00022840"/>
    </source>
</evidence>
<dbReference type="InterPro" id="IPR025943">
    <property type="entry name" value="Sigma_54_int_dom_ATP-bd_2"/>
</dbReference>
<evidence type="ECO:0000256" key="6">
    <source>
        <dbReference type="ARBA" id="ARBA00023012"/>
    </source>
</evidence>
<dbReference type="PROSITE" id="PS50110">
    <property type="entry name" value="RESPONSE_REGULATORY"/>
    <property type="match status" value="1"/>
</dbReference>
<dbReference type="FunFam" id="3.40.50.2300:FF:000018">
    <property type="entry name" value="DNA-binding transcriptional regulator NtrC"/>
    <property type="match status" value="1"/>
</dbReference>
<dbReference type="InterPro" id="IPR025662">
    <property type="entry name" value="Sigma_54_int_dom_ATP-bd_1"/>
</dbReference>
<evidence type="ECO:0000256" key="9">
    <source>
        <dbReference type="ARBA" id="ARBA00023159"/>
    </source>
</evidence>
<keyword evidence="2" id="KW-0963">Cytoplasm</keyword>
<sequence length="481" mass="52960">MLPEKKQILVVDDEANLRRVLSAQLGRDGYEVHTAEDGEEGLAFLKEHHIDLVITDLRMPRVDGMDLLRAALRDDPSRPVVLLTAHGTVDNAVEALKTGAFDYITKPFDQNEVRVVVKKALRTRDLASADATRDVSPAPPRGRADRFGIIGESPPIQELYAILERVADTPTTVLISGESGTGKELVARALHENSSRRDRPFIKVNCAAIPKDLMESELFGYERGAFTGAVASKPGRFELASGGTLFLDEIGEIPTEMQVKLLRVLQESEFERVGGIKTIHVDVRLVAATNRDLKREIAAGSFREDLFYRLNVVPIALPALRDRRGDIPHLAAHFVAKFNARLKKNIEGIEPEALERLSSHAWPGNIRELENVVERALLFADGARIRLDDLPEELRSGAPPLTGAALPLAAASADAALAPSTPDGLKEQVKAAMSKLEHDLIERALKQTHGNVTHAARLLKISRKGLQLKMKELNLRERDAE</sequence>
<dbReference type="Gene3D" id="1.10.10.60">
    <property type="entry name" value="Homeodomain-like"/>
    <property type="match status" value="1"/>
</dbReference>
<dbReference type="Pfam" id="PF25601">
    <property type="entry name" value="AAA_lid_14"/>
    <property type="match status" value="1"/>
</dbReference>
<evidence type="ECO:0000256" key="2">
    <source>
        <dbReference type="ARBA" id="ARBA00022490"/>
    </source>
</evidence>
<gene>
    <name evidence="14" type="primary">fis</name>
    <name evidence="14" type="ORF">SOCEGT47_022900</name>
</gene>
<dbReference type="PANTHER" id="PTHR32071">
    <property type="entry name" value="TRANSCRIPTIONAL REGULATORY PROTEIN"/>
    <property type="match status" value="1"/>
</dbReference>
<feature type="modified residue" description="4-aspartylphosphate" evidence="11">
    <location>
        <position position="56"/>
    </location>
</feature>
<dbReference type="SUPFAM" id="SSF52172">
    <property type="entry name" value="CheY-like"/>
    <property type="match status" value="1"/>
</dbReference>
<keyword evidence="10" id="KW-0804">Transcription</keyword>
<feature type="domain" description="Sigma-54 factor interaction" evidence="12">
    <location>
        <begin position="149"/>
        <end position="378"/>
    </location>
</feature>
<evidence type="ECO:0000256" key="10">
    <source>
        <dbReference type="ARBA" id="ARBA00023163"/>
    </source>
</evidence>
<dbReference type="Gene3D" id="1.10.8.60">
    <property type="match status" value="1"/>
</dbReference>
<dbReference type="InterPro" id="IPR027417">
    <property type="entry name" value="P-loop_NTPase"/>
</dbReference>
<accession>A0A4P2PYN1</accession>
<name>A0A4P2PYN1_SORCE</name>
<dbReference type="InterPro" id="IPR009057">
    <property type="entry name" value="Homeodomain-like_sf"/>
</dbReference>
<dbReference type="SMART" id="SM00448">
    <property type="entry name" value="REC"/>
    <property type="match status" value="1"/>
</dbReference>
<feature type="domain" description="Response regulatory" evidence="13">
    <location>
        <begin position="7"/>
        <end position="121"/>
    </location>
</feature>
<dbReference type="FunFam" id="1.10.8.60:FF:000014">
    <property type="entry name" value="DNA-binding transcriptional regulator NtrC"/>
    <property type="match status" value="1"/>
</dbReference>
<dbReference type="PRINTS" id="PR01590">
    <property type="entry name" value="HTHFIS"/>
</dbReference>
<keyword evidence="6" id="KW-0902">Two-component regulatory system</keyword>
<dbReference type="Gene3D" id="3.40.50.300">
    <property type="entry name" value="P-loop containing nucleotide triphosphate hydrolases"/>
    <property type="match status" value="1"/>
</dbReference>
<evidence type="ECO:0000259" key="13">
    <source>
        <dbReference type="PROSITE" id="PS50110"/>
    </source>
</evidence>
<evidence type="ECO:0000256" key="4">
    <source>
        <dbReference type="ARBA" id="ARBA00022741"/>
    </source>
</evidence>
<dbReference type="SUPFAM" id="SSF46689">
    <property type="entry name" value="Homeodomain-like"/>
    <property type="match status" value="1"/>
</dbReference>
<keyword evidence="8" id="KW-0238">DNA-binding</keyword>
<organism evidence="14 15">
    <name type="scientific">Sorangium cellulosum</name>
    <name type="common">Polyangium cellulosum</name>
    <dbReference type="NCBI Taxonomy" id="56"/>
    <lineage>
        <taxon>Bacteria</taxon>
        <taxon>Pseudomonadati</taxon>
        <taxon>Myxococcota</taxon>
        <taxon>Polyangia</taxon>
        <taxon>Polyangiales</taxon>
        <taxon>Polyangiaceae</taxon>
        <taxon>Sorangium</taxon>
    </lineage>
</organism>
<dbReference type="EMBL" id="CP012670">
    <property type="protein sequence ID" value="AUX21801.1"/>
    <property type="molecule type" value="Genomic_DNA"/>
</dbReference>
<dbReference type="GO" id="GO:0005737">
    <property type="term" value="C:cytoplasm"/>
    <property type="evidence" value="ECO:0007669"/>
    <property type="project" value="UniProtKB-SubCell"/>
</dbReference>
<evidence type="ECO:0000259" key="12">
    <source>
        <dbReference type="PROSITE" id="PS50045"/>
    </source>
</evidence>
<dbReference type="InterPro" id="IPR001789">
    <property type="entry name" value="Sig_transdc_resp-reg_receiver"/>
</dbReference>
<dbReference type="PANTHER" id="PTHR32071:SF113">
    <property type="entry name" value="ALGINATE BIOSYNTHESIS TRANSCRIPTIONAL REGULATORY PROTEIN ALGB"/>
    <property type="match status" value="1"/>
</dbReference>
<keyword evidence="9" id="KW-0010">Activator</keyword>
<evidence type="ECO:0000256" key="7">
    <source>
        <dbReference type="ARBA" id="ARBA00023015"/>
    </source>
</evidence>
<protein>
    <submittedName>
        <fullName evidence="14">Fis family transcriptional regulator</fullName>
    </submittedName>
</protein>
<evidence type="ECO:0000313" key="14">
    <source>
        <dbReference type="EMBL" id="AUX21801.1"/>
    </source>
</evidence>
<proteinExistence type="predicted"/>
<keyword evidence="3 11" id="KW-0597">Phosphoprotein</keyword>
<evidence type="ECO:0000256" key="1">
    <source>
        <dbReference type="ARBA" id="ARBA00004496"/>
    </source>
</evidence>
<evidence type="ECO:0000256" key="3">
    <source>
        <dbReference type="ARBA" id="ARBA00022553"/>
    </source>
</evidence>
<dbReference type="InterPro" id="IPR002197">
    <property type="entry name" value="HTH_Fis"/>
</dbReference>
<dbReference type="FunFam" id="3.40.50.300:FF:000006">
    <property type="entry name" value="DNA-binding transcriptional regulator NtrC"/>
    <property type="match status" value="1"/>
</dbReference>
<dbReference type="InterPro" id="IPR025944">
    <property type="entry name" value="Sigma_54_int_dom_CS"/>
</dbReference>
<dbReference type="OrthoDB" id="9814761at2"/>
<keyword evidence="7" id="KW-0805">Transcription regulation</keyword>
<comment type="subcellular location">
    <subcellularLocation>
        <location evidence="1">Cytoplasm</location>
    </subcellularLocation>
</comment>
<dbReference type="PROSITE" id="PS00688">
    <property type="entry name" value="SIGMA54_INTERACT_3"/>
    <property type="match status" value="1"/>
</dbReference>
<dbReference type="GO" id="GO:0043565">
    <property type="term" value="F:sequence-specific DNA binding"/>
    <property type="evidence" value="ECO:0007669"/>
    <property type="project" value="InterPro"/>
</dbReference>
<dbReference type="GO" id="GO:0005524">
    <property type="term" value="F:ATP binding"/>
    <property type="evidence" value="ECO:0007669"/>
    <property type="project" value="UniProtKB-KW"/>
</dbReference>
<dbReference type="Proteomes" id="UP000295781">
    <property type="component" value="Chromosome"/>
</dbReference>
<dbReference type="PROSITE" id="PS50045">
    <property type="entry name" value="SIGMA54_INTERACT_4"/>
    <property type="match status" value="1"/>
</dbReference>
<reference evidence="14 15" key="1">
    <citation type="submission" date="2015-09" db="EMBL/GenBank/DDBJ databases">
        <title>Sorangium comparison.</title>
        <authorList>
            <person name="Zaburannyi N."/>
            <person name="Bunk B."/>
            <person name="Overmann J."/>
            <person name="Mueller R."/>
        </authorList>
    </citation>
    <scope>NUCLEOTIDE SEQUENCE [LARGE SCALE GENOMIC DNA]</scope>
    <source>
        <strain evidence="14 15">So ceGT47</strain>
    </source>
</reference>
<dbReference type="Pfam" id="PF00072">
    <property type="entry name" value="Response_reg"/>
    <property type="match status" value="1"/>
</dbReference>
<dbReference type="Gene3D" id="3.40.50.2300">
    <property type="match status" value="1"/>
</dbReference>
<dbReference type="PROSITE" id="PS00676">
    <property type="entry name" value="SIGMA54_INTERACT_2"/>
    <property type="match status" value="1"/>
</dbReference>
<dbReference type="RefSeq" id="WP_129356571.1">
    <property type="nucleotide sequence ID" value="NZ_CP012670.1"/>
</dbReference>
<keyword evidence="5" id="KW-0067">ATP-binding</keyword>
<dbReference type="InterPro" id="IPR003593">
    <property type="entry name" value="AAA+_ATPase"/>
</dbReference>
<dbReference type="AlphaFoldDB" id="A0A4P2PYN1"/>
<keyword evidence="4" id="KW-0547">Nucleotide-binding</keyword>
<dbReference type="GO" id="GO:0006355">
    <property type="term" value="P:regulation of DNA-templated transcription"/>
    <property type="evidence" value="ECO:0007669"/>
    <property type="project" value="InterPro"/>
</dbReference>
<dbReference type="SMART" id="SM00382">
    <property type="entry name" value="AAA"/>
    <property type="match status" value="1"/>
</dbReference>
<dbReference type="SUPFAM" id="SSF52540">
    <property type="entry name" value="P-loop containing nucleoside triphosphate hydrolases"/>
    <property type="match status" value="1"/>
</dbReference>
<dbReference type="InterPro" id="IPR058031">
    <property type="entry name" value="AAA_lid_NorR"/>
</dbReference>
<evidence type="ECO:0000256" key="11">
    <source>
        <dbReference type="PROSITE-ProRule" id="PRU00169"/>
    </source>
</evidence>
<evidence type="ECO:0000313" key="15">
    <source>
        <dbReference type="Proteomes" id="UP000295781"/>
    </source>
</evidence>